<dbReference type="EMBL" id="CAJVPK010000428">
    <property type="protein sequence ID" value="CAG8509008.1"/>
    <property type="molecule type" value="Genomic_DNA"/>
</dbReference>
<organism evidence="15 16">
    <name type="scientific">Diversispora eburnea</name>
    <dbReference type="NCBI Taxonomy" id="1213867"/>
    <lineage>
        <taxon>Eukaryota</taxon>
        <taxon>Fungi</taxon>
        <taxon>Fungi incertae sedis</taxon>
        <taxon>Mucoromycota</taxon>
        <taxon>Glomeromycotina</taxon>
        <taxon>Glomeromycetes</taxon>
        <taxon>Diversisporales</taxon>
        <taxon>Diversisporaceae</taxon>
        <taxon>Diversispora</taxon>
    </lineage>
</organism>
<dbReference type="Pfam" id="PF16923">
    <property type="entry name" value="Glyco_hydro_63N"/>
    <property type="match status" value="1"/>
</dbReference>
<dbReference type="InterPro" id="IPR031335">
    <property type="entry name" value="Glyco_hydro_63_C"/>
</dbReference>
<keyword evidence="16" id="KW-1185">Reference proteome</keyword>
<proteinExistence type="inferred from homology"/>
<keyword evidence="6" id="KW-0735">Signal-anchor</keyword>
<dbReference type="PANTHER" id="PTHR10412:SF11">
    <property type="entry name" value="MANNOSYL-OLIGOSACCHARIDE GLUCOSIDASE"/>
    <property type="match status" value="1"/>
</dbReference>
<evidence type="ECO:0000256" key="12">
    <source>
        <dbReference type="RuleBase" id="RU368089"/>
    </source>
</evidence>
<keyword evidence="5 12" id="KW-0256">Endoplasmic reticulum</keyword>
<evidence type="ECO:0000256" key="6">
    <source>
        <dbReference type="ARBA" id="ARBA00022968"/>
    </source>
</evidence>
<dbReference type="GO" id="GO:0005789">
    <property type="term" value="C:endoplasmic reticulum membrane"/>
    <property type="evidence" value="ECO:0007669"/>
    <property type="project" value="UniProtKB-SubCell"/>
</dbReference>
<dbReference type="OrthoDB" id="410058at2759"/>
<feature type="domain" description="Glycosyl hydrolase family 63 N-terminal" evidence="14">
    <location>
        <begin position="73"/>
        <end position="201"/>
    </location>
</feature>
<dbReference type="InterPro" id="IPR031631">
    <property type="entry name" value="Glyco_hydro_63N"/>
</dbReference>
<name>A0A9N9F4T9_9GLOM</name>
<keyword evidence="3 12" id="KW-0812">Transmembrane</keyword>
<evidence type="ECO:0000259" key="13">
    <source>
        <dbReference type="Pfam" id="PF03200"/>
    </source>
</evidence>
<keyword evidence="10 12" id="KW-0326">Glycosidase</keyword>
<dbReference type="GO" id="GO:0006487">
    <property type="term" value="P:protein N-linked glycosylation"/>
    <property type="evidence" value="ECO:0007669"/>
    <property type="project" value="UniProtKB-UniRule"/>
</dbReference>
<dbReference type="SUPFAM" id="SSF48208">
    <property type="entry name" value="Six-hairpin glycosidases"/>
    <property type="match status" value="1"/>
</dbReference>
<gene>
    <name evidence="15" type="ORF">DEBURN_LOCUS5075</name>
</gene>
<evidence type="ECO:0000313" key="15">
    <source>
        <dbReference type="EMBL" id="CAG8509008.1"/>
    </source>
</evidence>
<evidence type="ECO:0000256" key="9">
    <source>
        <dbReference type="ARBA" id="ARBA00023180"/>
    </source>
</evidence>
<dbReference type="Gene3D" id="1.50.10.10">
    <property type="match status" value="1"/>
</dbReference>
<dbReference type="InterPro" id="IPR012341">
    <property type="entry name" value="6hp_glycosidase-like_sf"/>
</dbReference>
<evidence type="ECO:0000256" key="4">
    <source>
        <dbReference type="ARBA" id="ARBA00022801"/>
    </source>
</evidence>
<keyword evidence="9" id="KW-0325">Glycoprotein</keyword>
<keyword evidence="8 12" id="KW-0472">Membrane</keyword>
<evidence type="ECO:0000256" key="11">
    <source>
        <dbReference type="ARBA" id="ARBA00038888"/>
    </source>
</evidence>
<protein>
    <recommendedName>
        <fullName evidence="11 12">Mannosyl-oligosaccharide glucosidase</fullName>
        <ecNumber evidence="11 12">3.2.1.106</ecNumber>
    </recommendedName>
</protein>
<comment type="subcellular location">
    <subcellularLocation>
        <location evidence="1 12">Endoplasmic reticulum membrane</location>
        <topology evidence="1 12">Single-pass type II membrane protein</topology>
    </subcellularLocation>
</comment>
<comment type="function">
    <text evidence="12">Cleaves the distal alpha 1,2-linked glucose residue from the Glc(3)Man(9)GlcNAc(2) oligosaccharide precursor.</text>
</comment>
<dbReference type="InterPro" id="IPR038518">
    <property type="entry name" value="Glyco_hydro_63N_sf"/>
</dbReference>
<evidence type="ECO:0000256" key="1">
    <source>
        <dbReference type="ARBA" id="ARBA00004648"/>
    </source>
</evidence>
<evidence type="ECO:0000256" key="10">
    <source>
        <dbReference type="ARBA" id="ARBA00023295"/>
    </source>
</evidence>
<dbReference type="GO" id="GO:0009311">
    <property type="term" value="P:oligosaccharide metabolic process"/>
    <property type="evidence" value="ECO:0007669"/>
    <property type="project" value="UniProtKB-UniRule"/>
</dbReference>
<dbReference type="GO" id="GO:0004573">
    <property type="term" value="F:Glc3Man9GlcNAc2 oligosaccharide glucosidase activity"/>
    <property type="evidence" value="ECO:0007669"/>
    <property type="project" value="UniProtKB-UniRule"/>
</dbReference>
<dbReference type="PANTHER" id="PTHR10412">
    <property type="entry name" value="MANNOSYL-OLIGOSACCHARIDE GLUCOSIDASE"/>
    <property type="match status" value="1"/>
</dbReference>
<feature type="transmembrane region" description="Helical" evidence="12">
    <location>
        <begin position="18"/>
        <end position="36"/>
    </location>
</feature>
<sequence>MLNFTTTKINQFKQFKKFFIYVFTLIIIILIIQPISTFELDFDSDNIIFNNAEIDNIQFLENKIIVNKASNNSLLWGTYRPNLYFGTRPRLPESLMTGLIWFGLNDDNSIHIRHSCEQSDELKEYSYKKHDGRSFSLQTITDVKNNLILKTEYLKVPGGDWAVRITGNPIYEEMPSRISFLYYFGLEGEGSLELKKEERDEYINTTDLTKMQYWGHLVPDGDVWRAREYFTGLLAKKVDTIRSRSSPDFESPFPPPSLLYTLNNEVRENANFYMFQKMVEVPFQFDIFFESDSSPNHIEDLTKSLEISSQEYDVKFEKVFGLAAKGFNDKHIYFAQTMLSNLLGGIGIVDRSYTEDDYEEFGEDFSQRKSNPKLSSPAALFTATPSRPFFPRGFYWDEGFHQLLIGEWDNDLSLEIIKSWISLIDDDGWVGREQILGEEARNKVYHLSSTMDPEIISNRYLYDQNLAKSYLIEIYPKLRANYNWFRRTQWGEIKEWGRSASNSKEAYRWRGRTPGHTLTSGLDDYPRAQPPHPAELHVDLMCWVGFMARSLTNIANRLGIEDDIEDFGEHYENILNNLDDLHWSDKYKAYCDVSVDENGKYNYYLLYLFIESIHVCHKGYLSLFPMLLGLLPNDSPKLGSILDLIYDPNELWSPTLKEQDMYGNNTLLLTEKGKEGWTSLVTLIMAEKY</sequence>
<evidence type="ECO:0000259" key="14">
    <source>
        <dbReference type="Pfam" id="PF16923"/>
    </source>
</evidence>
<comment type="similarity">
    <text evidence="2 12">Belongs to the glycosyl hydrolase 63 family.</text>
</comment>
<evidence type="ECO:0000256" key="7">
    <source>
        <dbReference type="ARBA" id="ARBA00022989"/>
    </source>
</evidence>
<comment type="catalytic activity">
    <reaction evidence="12">
        <text>N(4)-(alpha-D-Glc-(1-&gt;2)-alpha-D-Glc-(1-&gt;3)-alpha-D-Glc-(1-&gt;3)-alpha-D-Man-(1-&gt;2)-alpha-D-Man-(1-&gt;2)-alpha-D-Man-(1-&gt;3)-[alpha-D-Man-(1-&gt;2)-alpha-D-Man-(1-&gt;3)-[alpha-D-Man-(1-&gt;2)-alpha-D-Man-(1-&gt;6)]-alpha-D-Man-(1-&gt;6)]-beta-D-Man-(1-&gt;4)-beta-D-GlcNAc-(1-&gt;4)-beta-D-GlcNAc)-L-asparaginyl-[protein] + H2O = N(4)-(alpha-D-Glc-(1-&gt;3)-alpha-D-Glc-(1-&gt;3)-alpha-D-Man-(1-&gt;2)-alpha-D-Man-(1-&gt;2)-alpha-D-Man-(1-&gt;3)-[alpha-D-Man-(1-&gt;2)-alpha-D-Man-(1-&gt;3)-[alpha-D-Man-(1-&gt;2)-alpha-D-Man-(1-&gt;6)]-alpha-D-Man-(1-&gt;6)]-beta-D-Man-(1-&gt;4)-beta-D-GlcNAc-(1-&gt;4)-beta-D-GlcNAc)-L-asparaginyl-[protein] + beta-D-glucose</text>
        <dbReference type="Rhea" id="RHEA:55988"/>
        <dbReference type="Rhea" id="RHEA-COMP:12806"/>
        <dbReference type="Rhea" id="RHEA-COMP:14355"/>
        <dbReference type="ChEBI" id="CHEBI:15377"/>
        <dbReference type="ChEBI" id="CHEBI:15903"/>
        <dbReference type="ChEBI" id="CHEBI:59082"/>
        <dbReference type="ChEBI" id="CHEBI:132537"/>
        <dbReference type="EC" id="3.2.1.106"/>
    </reaction>
</comment>
<evidence type="ECO:0000256" key="5">
    <source>
        <dbReference type="ARBA" id="ARBA00022824"/>
    </source>
</evidence>
<reference evidence="15" key="1">
    <citation type="submission" date="2021-06" db="EMBL/GenBank/DDBJ databases">
        <authorList>
            <person name="Kallberg Y."/>
            <person name="Tangrot J."/>
            <person name="Rosling A."/>
        </authorList>
    </citation>
    <scope>NUCLEOTIDE SEQUENCE</scope>
    <source>
        <strain evidence="15">AZ414A</strain>
    </source>
</reference>
<dbReference type="Pfam" id="PF03200">
    <property type="entry name" value="Glyco_hydro_63"/>
    <property type="match status" value="1"/>
</dbReference>
<evidence type="ECO:0000256" key="2">
    <source>
        <dbReference type="ARBA" id="ARBA00010833"/>
    </source>
</evidence>
<dbReference type="Gene3D" id="2.70.98.110">
    <property type="entry name" value="Glycosyl hydrolase family 63, N-terminal domain"/>
    <property type="match status" value="1"/>
</dbReference>
<keyword evidence="4 12" id="KW-0378">Hydrolase</keyword>
<comment type="caution">
    <text evidence="15">The sequence shown here is derived from an EMBL/GenBank/DDBJ whole genome shotgun (WGS) entry which is preliminary data.</text>
</comment>
<dbReference type="InterPro" id="IPR008928">
    <property type="entry name" value="6-hairpin_glycosidase_sf"/>
</dbReference>
<evidence type="ECO:0000256" key="3">
    <source>
        <dbReference type="ARBA" id="ARBA00022692"/>
    </source>
</evidence>
<accession>A0A9N9F4T9</accession>
<feature type="domain" description="Glycosyl hydrolase family 63 C-terminal" evidence="13">
    <location>
        <begin position="299"/>
        <end position="654"/>
    </location>
</feature>
<dbReference type="Proteomes" id="UP000789706">
    <property type="component" value="Unassembled WGS sequence"/>
</dbReference>
<evidence type="ECO:0000256" key="8">
    <source>
        <dbReference type="ARBA" id="ARBA00023136"/>
    </source>
</evidence>
<dbReference type="InterPro" id="IPR004888">
    <property type="entry name" value="Glycoside_hydrolase_63"/>
</dbReference>
<dbReference type="AlphaFoldDB" id="A0A9N9F4T9"/>
<keyword evidence="7 12" id="KW-1133">Transmembrane helix</keyword>
<dbReference type="EC" id="3.2.1.106" evidence="11 12"/>
<evidence type="ECO:0000313" key="16">
    <source>
        <dbReference type="Proteomes" id="UP000789706"/>
    </source>
</evidence>